<accession>A0A9P8I2D4</accession>
<protein>
    <submittedName>
        <fullName evidence="2">Uncharacterized protein</fullName>
    </submittedName>
</protein>
<dbReference type="OrthoDB" id="3945111at2759"/>
<feature type="region of interest" description="Disordered" evidence="1">
    <location>
        <begin position="431"/>
        <end position="463"/>
    </location>
</feature>
<feature type="compositionally biased region" description="Polar residues" evidence="1">
    <location>
        <begin position="169"/>
        <end position="196"/>
    </location>
</feature>
<keyword evidence="3" id="KW-1185">Reference proteome</keyword>
<evidence type="ECO:0000313" key="2">
    <source>
        <dbReference type="EMBL" id="KAH0541985.1"/>
    </source>
</evidence>
<sequence>MCGSSAPQEIIPGHGPFVSSPSGSDSDLPIHSSCPRCHHYINKEVLRLPKNFQRQGVEVKCSNCGNRIMLLGRESTHSSFASQETTHPVVERTDSSGTGELQGGPAFPRNIRHSLAVSTTWSADHIPGTVLEVNSAAPHDDNSVHSGSLPGDGNPNATCTVEGLGQGPRDNNTLLDFVPTATSARPSPTIRPTSGQVEAEDVPIAGQGTLRPADLQGNRSSSPRRPGLLSKLRIRAKTQRFISAFSRRASHRFSRFRAHITNAHPASPRSRSTNGSETAHNTGHSIRAESQQQTTEDLGQTGPGRVDGTYEDTYGASLGSVRQATAPGGGEGGDIPVTRSIKEMELAERRRQLTVEASICKCECAAARQYALISRDIDRDLQGGSRSSTPGPVGRGRSMSRHGGFRWLSQRIGNSSPGSFFQRGPRLSGITIAPSVEAPSSNGARTGNSSIADDNDSTHAQGR</sequence>
<dbReference type="Proteomes" id="UP000698800">
    <property type="component" value="Unassembled WGS sequence"/>
</dbReference>
<feature type="region of interest" description="Disordered" evidence="1">
    <location>
        <begin position="78"/>
        <end position="105"/>
    </location>
</feature>
<feature type="compositionally biased region" description="Polar residues" evidence="1">
    <location>
        <begin position="269"/>
        <end position="298"/>
    </location>
</feature>
<organism evidence="2 3">
    <name type="scientific">Glutinoglossum americanum</name>
    <dbReference type="NCBI Taxonomy" id="1670608"/>
    <lineage>
        <taxon>Eukaryota</taxon>
        <taxon>Fungi</taxon>
        <taxon>Dikarya</taxon>
        <taxon>Ascomycota</taxon>
        <taxon>Pezizomycotina</taxon>
        <taxon>Geoglossomycetes</taxon>
        <taxon>Geoglossales</taxon>
        <taxon>Geoglossaceae</taxon>
        <taxon>Glutinoglossum</taxon>
    </lineage>
</organism>
<evidence type="ECO:0000313" key="3">
    <source>
        <dbReference type="Proteomes" id="UP000698800"/>
    </source>
</evidence>
<proteinExistence type="predicted"/>
<reference evidence="2" key="1">
    <citation type="submission" date="2021-03" db="EMBL/GenBank/DDBJ databases">
        <title>Comparative genomics and phylogenomic investigation of the class Geoglossomycetes provide insights into ecological specialization and systematics.</title>
        <authorList>
            <person name="Melie T."/>
            <person name="Pirro S."/>
            <person name="Miller A.N."/>
            <person name="Quandt A."/>
        </authorList>
    </citation>
    <scope>NUCLEOTIDE SEQUENCE</scope>
    <source>
        <strain evidence="2">GBOQ0MN5Z8</strain>
    </source>
</reference>
<feature type="compositionally biased region" description="Low complexity" evidence="1">
    <location>
        <begin position="219"/>
        <end position="229"/>
    </location>
</feature>
<evidence type="ECO:0000256" key="1">
    <source>
        <dbReference type="SAM" id="MobiDB-lite"/>
    </source>
</evidence>
<feature type="compositionally biased region" description="Polar residues" evidence="1">
    <location>
        <begin position="438"/>
        <end position="463"/>
    </location>
</feature>
<feature type="region of interest" description="Disordered" evidence="1">
    <location>
        <begin position="380"/>
        <end position="401"/>
    </location>
</feature>
<dbReference type="EMBL" id="JAGHQL010000064">
    <property type="protein sequence ID" value="KAH0541985.1"/>
    <property type="molecule type" value="Genomic_DNA"/>
</dbReference>
<dbReference type="AlphaFoldDB" id="A0A9P8I2D4"/>
<name>A0A9P8I2D4_9PEZI</name>
<feature type="region of interest" description="Disordered" evidence="1">
    <location>
        <begin position="136"/>
        <end position="229"/>
    </location>
</feature>
<gene>
    <name evidence="2" type="ORF">FGG08_003617</name>
</gene>
<feature type="region of interest" description="Disordered" evidence="1">
    <location>
        <begin position="1"/>
        <end position="25"/>
    </location>
</feature>
<feature type="region of interest" description="Disordered" evidence="1">
    <location>
        <begin position="259"/>
        <end position="309"/>
    </location>
</feature>
<comment type="caution">
    <text evidence="2">The sequence shown here is derived from an EMBL/GenBank/DDBJ whole genome shotgun (WGS) entry which is preliminary data.</text>
</comment>